<dbReference type="EMBL" id="JAQQAF010000001">
    <property type="protein sequence ID" value="KAJ8510733.1"/>
    <property type="molecule type" value="Genomic_DNA"/>
</dbReference>
<proteinExistence type="predicted"/>
<feature type="compositionally biased region" description="Low complexity" evidence="1">
    <location>
        <begin position="12"/>
        <end position="22"/>
    </location>
</feature>
<protein>
    <submittedName>
        <fullName evidence="2">Uncharacterized protein</fullName>
    </submittedName>
</protein>
<gene>
    <name evidence="2" type="ORF">OPV22_001167</name>
</gene>
<organism evidence="2 3">
    <name type="scientific">Ensete ventricosum</name>
    <name type="common">Abyssinian banana</name>
    <name type="synonym">Musa ensete</name>
    <dbReference type="NCBI Taxonomy" id="4639"/>
    <lineage>
        <taxon>Eukaryota</taxon>
        <taxon>Viridiplantae</taxon>
        <taxon>Streptophyta</taxon>
        <taxon>Embryophyta</taxon>
        <taxon>Tracheophyta</taxon>
        <taxon>Spermatophyta</taxon>
        <taxon>Magnoliopsida</taxon>
        <taxon>Liliopsida</taxon>
        <taxon>Zingiberales</taxon>
        <taxon>Musaceae</taxon>
        <taxon>Ensete</taxon>
    </lineage>
</organism>
<feature type="region of interest" description="Disordered" evidence="1">
    <location>
        <begin position="1"/>
        <end position="40"/>
    </location>
</feature>
<keyword evidence="3" id="KW-1185">Reference proteome</keyword>
<comment type="caution">
    <text evidence="2">The sequence shown here is derived from an EMBL/GenBank/DDBJ whole genome shotgun (WGS) entry which is preliminary data.</text>
</comment>
<name>A0AAV8RW29_ENSVE</name>
<reference evidence="2 3" key="1">
    <citation type="submission" date="2022-12" db="EMBL/GenBank/DDBJ databases">
        <title>Chromosome-scale assembly of the Ensete ventricosum genome.</title>
        <authorList>
            <person name="Dussert Y."/>
            <person name="Stocks J."/>
            <person name="Wendawek A."/>
            <person name="Woldeyes F."/>
            <person name="Nichols R.A."/>
            <person name="Borrell J.S."/>
        </authorList>
    </citation>
    <scope>NUCLEOTIDE SEQUENCE [LARGE SCALE GENOMIC DNA]</scope>
    <source>
        <strain evidence="3">cv. Maze</strain>
        <tissue evidence="2">Seeds</tissue>
    </source>
</reference>
<evidence type="ECO:0000256" key="1">
    <source>
        <dbReference type="SAM" id="MobiDB-lite"/>
    </source>
</evidence>
<evidence type="ECO:0000313" key="2">
    <source>
        <dbReference type="EMBL" id="KAJ8510733.1"/>
    </source>
</evidence>
<accession>A0AAV8RW29</accession>
<evidence type="ECO:0000313" key="3">
    <source>
        <dbReference type="Proteomes" id="UP001222027"/>
    </source>
</evidence>
<sequence>MATGGRNDSHDAALASRASSSPSKEEARPYPSPEIAGEKEIKEVRQVHGRLHSIVRQGTERGSLNSCSSVPRTSKCLIQPFTTLGASLENQVILLYLSLEALQAKKGRTSSSAI</sequence>
<dbReference type="AlphaFoldDB" id="A0AAV8RW29"/>
<dbReference type="Proteomes" id="UP001222027">
    <property type="component" value="Unassembled WGS sequence"/>
</dbReference>